<dbReference type="Pfam" id="PF13599">
    <property type="entry name" value="Pentapeptide_4"/>
    <property type="match status" value="1"/>
</dbReference>
<dbReference type="AlphaFoldDB" id="A0AB39TR10"/>
<organism evidence="1">
    <name type="scientific">Streptomyces sp. Y1</name>
    <dbReference type="NCBI Taxonomy" id="3238634"/>
    <lineage>
        <taxon>Bacteria</taxon>
        <taxon>Bacillati</taxon>
        <taxon>Actinomycetota</taxon>
        <taxon>Actinomycetes</taxon>
        <taxon>Kitasatosporales</taxon>
        <taxon>Streptomycetaceae</taxon>
        <taxon>Streptomyces</taxon>
    </lineage>
</organism>
<accession>A0AB39TR10</accession>
<dbReference type="EMBL" id="CP163445">
    <property type="protein sequence ID" value="XDQ81488.1"/>
    <property type="molecule type" value="Genomic_DNA"/>
</dbReference>
<gene>
    <name evidence="1" type="ORF">AB2U05_24945</name>
</gene>
<dbReference type="RefSeq" id="WP_369184296.1">
    <property type="nucleotide sequence ID" value="NZ_CP163445.1"/>
</dbReference>
<sequence>MDDITFGRVTVALPHLNEPGLYLSKVTTLDSTRGIVQGFRYGDTELRDLDLAETRLITGRIANLRADRVQIDQVRIDSVEFEACDLTAARITDSKLSRVVFRTCKLMGAGLTGVTLDNVLFDNCKLDYATFEQIRATGPVAFTNCALTEASFTGCDLSGAVLDTCTLRLTEFGRGKYQGLDLRGNDLTALRGVANLGKILIDRSQQAELAEALVTELDVTFADTLNNR</sequence>
<dbReference type="PANTHER" id="PTHR14136:SF17">
    <property type="entry name" value="BTB_POZ DOMAIN-CONTAINING PROTEIN KCTD9"/>
    <property type="match status" value="1"/>
</dbReference>
<dbReference type="PANTHER" id="PTHR14136">
    <property type="entry name" value="BTB_POZ DOMAIN-CONTAINING PROTEIN KCTD9"/>
    <property type="match status" value="1"/>
</dbReference>
<dbReference type="InterPro" id="IPR051082">
    <property type="entry name" value="Pentapeptide-BTB/POZ_domain"/>
</dbReference>
<name>A0AB39TR10_9ACTN</name>
<evidence type="ECO:0000313" key="1">
    <source>
        <dbReference type="EMBL" id="XDQ81488.1"/>
    </source>
</evidence>
<proteinExistence type="predicted"/>
<protein>
    <submittedName>
        <fullName evidence="1">Pentapeptide repeat-containing protein</fullName>
    </submittedName>
</protein>
<dbReference type="InterPro" id="IPR001646">
    <property type="entry name" value="5peptide_repeat"/>
</dbReference>
<dbReference type="Gene3D" id="2.160.20.80">
    <property type="entry name" value="E3 ubiquitin-protein ligase SopA"/>
    <property type="match status" value="1"/>
</dbReference>
<dbReference type="Pfam" id="PF00805">
    <property type="entry name" value="Pentapeptide"/>
    <property type="match status" value="1"/>
</dbReference>
<dbReference type="SUPFAM" id="SSF141571">
    <property type="entry name" value="Pentapeptide repeat-like"/>
    <property type="match status" value="1"/>
</dbReference>
<reference evidence="1" key="1">
    <citation type="submission" date="2024-07" db="EMBL/GenBank/DDBJ databases">
        <authorList>
            <person name="Yu S.T."/>
        </authorList>
    </citation>
    <scope>NUCLEOTIDE SEQUENCE</scope>
    <source>
        <strain evidence="1">Y1</strain>
    </source>
</reference>